<evidence type="ECO:0000313" key="2">
    <source>
        <dbReference type="EMBL" id="BFF96834.1"/>
    </source>
</evidence>
<gene>
    <name evidence="2" type="ORF">DMAD_05382</name>
</gene>
<keyword evidence="3" id="KW-1185">Reference proteome</keyword>
<accession>A0AAU9FME2</accession>
<protein>
    <submittedName>
        <fullName evidence="2">Uncharacterized protein</fullName>
    </submittedName>
</protein>
<name>A0AAU9FME2_DROMD</name>
<dbReference type="Gene3D" id="2.70.220.10">
    <property type="entry name" value="Ganglioside GM2 activator"/>
    <property type="match status" value="1"/>
</dbReference>
<evidence type="ECO:0000313" key="3">
    <source>
        <dbReference type="Proteomes" id="UP001500889"/>
    </source>
</evidence>
<organism evidence="2 3">
    <name type="scientific">Drosophila madeirensis</name>
    <name type="common">Fruit fly</name>
    <dbReference type="NCBI Taxonomy" id="30013"/>
    <lineage>
        <taxon>Eukaryota</taxon>
        <taxon>Metazoa</taxon>
        <taxon>Ecdysozoa</taxon>
        <taxon>Arthropoda</taxon>
        <taxon>Hexapoda</taxon>
        <taxon>Insecta</taxon>
        <taxon>Pterygota</taxon>
        <taxon>Neoptera</taxon>
        <taxon>Endopterygota</taxon>
        <taxon>Diptera</taxon>
        <taxon>Brachycera</taxon>
        <taxon>Muscomorpha</taxon>
        <taxon>Ephydroidea</taxon>
        <taxon>Drosophilidae</taxon>
        <taxon>Drosophila</taxon>
        <taxon>Sophophora</taxon>
    </lineage>
</organism>
<dbReference type="EMBL" id="AP029265">
    <property type="protein sequence ID" value="BFF96834.1"/>
    <property type="molecule type" value="Genomic_DNA"/>
</dbReference>
<dbReference type="PANTHER" id="PTHR20898">
    <property type="entry name" value="DAEDALUS ON 3-RELATED-RELATED"/>
    <property type="match status" value="1"/>
</dbReference>
<keyword evidence="1" id="KW-0732">Signal</keyword>
<dbReference type="InterPro" id="IPR010512">
    <property type="entry name" value="DUF1091"/>
</dbReference>
<proteinExistence type="predicted"/>
<dbReference type="Pfam" id="PF06477">
    <property type="entry name" value="DUF1091"/>
    <property type="match status" value="1"/>
</dbReference>
<dbReference type="Proteomes" id="UP001500889">
    <property type="component" value="Chromosome J"/>
</dbReference>
<reference evidence="2 3" key="1">
    <citation type="submission" date="2024-02" db="EMBL/GenBank/DDBJ databases">
        <title>A chromosome-level genome assembly of Drosophila madeirensis, a fruit fly species endemic to Madeira island.</title>
        <authorList>
            <person name="Tomihara K."/>
            <person name="Llopart A."/>
            <person name="Yamamoto D."/>
        </authorList>
    </citation>
    <scope>NUCLEOTIDE SEQUENCE [LARGE SCALE GENOMIC DNA]</scope>
    <source>
        <strain evidence="2 3">RF1</strain>
    </source>
</reference>
<evidence type="ECO:0000256" key="1">
    <source>
        <dbReference type="ARBA" id="ARBA00022729"/>
    </source>
</evidence>
<dbReference type="InterPro" id="IPR036846">
    <property type="entry name" value="GM2-AP_sf"/>
</dbReference>
<dbReference type="SMART" id="SM00697">
    <property type="entry name" value="DM8"/>
    <property type="match status" value="1"/>
</dbReference>
<sequence length="157" mass="18689">MGKIKMIDSVCSDFNRSYLSNVSLVVKNSRVYFDTFLLRTLDKGITMDLGFFISLQKSREYKRIFQYSLDMCSILALKKSSMFKRWFSTLFEAGNFPRYCPVQPSQYYLKDYNYNTLFLPTFLYAGQYKVTFNMTQYQDKRKTRDFVIACAFFVEIK</sequence>
<dbReference type="PANTHER" id="PTHR20898:SF0">
    <property type="entry name" value="DAEDALUS ON 3-RELATED"/>
    <property type="match status" value="1"/>
</dbReference>
<dbReference type="AlphaFoldDB" id="A0AAU9FME2"/>